<dbReference type="eggNOG" id="ENOG5032RYR">
    <property type="taxonomic scope" value="Bacteria"/>
</dbReference>
<keyword evidence="1" id="KW-0812">Transmembrane</keyword>
<dbReference type="Proteomes" id="UP000004001">
    <property type="component" value="Unassembled WGS sequence"/>
</dbReference>
<evidence type="ECO:0008006" key="4">
    <source>
        <dbReference type="Google" id="ProtNLM"/>
    </source>
</evidence>
<keyword evidence="1" id="KW-1133">Transmembrane helix</keyword>
<gene>
    <name evidence="2" type="ORF">HMPREF9019_0117</name>
</gene>
<dbReference type="Pfam" id="PF13430">
    <property type="entry name" value="DUF4112"/>
    <property type="match status" value="1"/>
</dbReference>
<comment type="caution">
    <text evidence="2">The sequence shown here is derived from an EMBL/GenBank/DDBJ whole genome shotgun (WGS) entry which is preliminary data.</text>
</comment>
<dbReference type="RefSeq" id="WP_008124388.1">
    <property type="nucleotide sequence ID" value="NZ_ADEF01000042.1"/>
</dbReference>
<feature type="transmembrane region" description="Helical" evidence="1">
    <location>
        <begin position="158"/>
        <end position="179"/>
    </location>
</feature>
<dbReference type="CDD" id="cd22249">
    <property type="entry name" value="UDM1_RNF168_RNF169-like"/>
    <property type="match status" value="1"/>
</dbReference>
<dbReference type="InterPro" id="IPR025187">
    <property type="entry name" value="DUF4112"/>
</dbReference>
<keyword evidence="3" id="KW-1185">Reference proteome</keyword>
<proteinExistence type="predicted"/>
<name>D1VZX4_9BACT</name>
<protein>
    <recommendedName>
        <fullName evidence="4">DUF4112 domain-containing protein</fullName>
    </recommendedName>
</protein>
<evidence type="ECO:0000313" key="3">
    <source>
        <dbReference type="Proteomes" id="UP000004001"/>
    </source>
</evidence>
<sequence>MANNRRQAAKDELGFVDKEEEIVVSEALDKEALRRQEKEERRQELLESDSYQVISTIAKWADKYFLDPIIGFFPVVGDTISAAFGLPFIYFALTKVRSIPLALAVTYNYLVDFLLGCIPFFIGDVIDFFHRAHIKNMQLITHFVDDDKEAIKEVNAKAIRVAILIVLLCYLIYKVFGWINMFADWVASFF</sequence>
<accession>D1VZX4</accession>
<dbReference type="PANTHER" id="PTHR35519">
    <property type="entry name" value="MEMBRANE PROTEINS"/>
    <property type="match status" value="1"/>
</dbReference>
<feature type="transmembrane region" description="Helical" evidence="1">
    <location>
        <begin position="69"/>
        <end position="93"/>
    </location>
</feature>
<dbReference type="EMBL" id="ADEF01000042">
    <property type="protein sequence ID" value="EFA97310.1"/>
    <property type="molecule type" value="Genomic_DNA"/>
</dbReference>
<reference evidence="2 3" key="1">
    <citation type="submission" date="2009-12" db="EMBL/GenBank/DDBJ databases">
        <title>Genome Sequence of Prevotella timonensis CRIS 5C-B1.</title>
        <authorList>
            <person name="Durkin A.S."/>
            <person name="Madupu R."/>
            <person name="Torralba M."/>
            <person name="Methe B."/>
            <person name="Sutton G."/>
            <person name="Strausberg R.L."/>
            <person name="Nelson K.E."/>
        </authorList>
    </citation>
    <scope>NUCLEOTIDE SEQUENCE [LARGE SCALE GENOMIC DNA]</scope>
    <source>
        <strain evidence="2 3">CRIS 5C-B1</strain>
    </source>
</reference>
<keyword evidence="1" id="KW-0472">Membrane</keyword>
<evidence type="ECO:0000256" key="1">
    <source>
        <dbReference type="SAM" id="Phobius"/>
    </source>
</evidence>
<dbReference type="AlphaFoldDB" id="D1VZX4"/>
<organism evidence="2 3">
    <name type="scientific">Hoylesella timonensis CRIS 5C-B1</name>
    <dbReference type="NCBI Taxonomy" id="679189"/>
    <lineage>
        <taxon>Bacteria</taxon>
        <taxon>Pseudomonadati</taxon>
        <taxon>Bacteroidota</taxon>
        <taxon>Bacteroidia</taxon>
        <taxon>Bacteroidales</taxon>
        <taxon>Prevotellaceae</taxon>
        <taxon>Hoylesella</taxon>
    </lineage>
</organism>
<dbReference type="PANTHER" id="PTHR35519:SF2">
    <property type="entry name" value="PH DOMAIN PROTEIN"/>
    <property type="match status" value="1"/>
</dbReference>
<evidence type="ECO:0000313" key="2">
    <source>
        <dbReference type="EMBL" id="EFA97310.1"/>
    </source>
</evidence>